<dbReference type="PANTHER" id="PTHR15741:SF23">
    <property type="entry name" value="MLX-INTERACTING PROTEIN"/>
    <property type="match status" value="1"/>
</dbReference>
<reference evidence="10 11" key="1">
    <citation type="journal article" date="2011" name="Nature">
        <title>A high-resolution map of human evolutionary constraint using 29 mammals.</title>
        <authorList>
            <person name="Lindblad-Toh K."/>
            <person name="Garber M."/>
            <person name="Zuk O."/>
            <person name="Lin M.F."/>
            <person name="Parker B.J."/>
            <person name="Washietl S."/>
            <person name="Kheradpour P."/>
            <person name="Ernst J."/>
            <person name="Jordan G."/>
            <person name="Mauceli E."/>
            <person name="Ward L.D."/>
            <person name="Lowe C.B."/>
            <person name="Holloway A.K."/>
            <person name="Clamp M."/>
            <person name="Gnerre S."/>
            <person name="Alfoldi J."/>
            <person name="Beal K."/>
            <person name="Chang J."/>
            <person name="Clawson H."/>
            <person name="Cuff J."/>
            <person name="Di Palma F."/>
            <person name="Fitzgerald S."/>
            <person name="Flicek P."/>
            <person name="Guttman M."/>
            <person name="Hubisz M.J."/>
            <person name="Jaffe D.B."/>
            <person name="Jungreis I."/>
            <person name="Kent W.J."/>
            <person name="Kostka D."/>
            <person name="Lara M."/>
            <person name="Martins A.L."/>
            <person name="Massingham T."/>
            <person name="Moltke I."/>
            <person name="Raney B.J."/>
            <person name="Rasmussen M.D."/>
            <person name="Robinson J."/>
            <person name="Stark A."/>
            <person name="Vilella A.J."/>
            <person name="Wen J."/>
            <person name="Xie X."/>
            <person name="Zody M.C."/>
            <person name="Baldwin J."/>
            <person name="Bloom T."/>
            <person name="Chin C.W."/>
            <person name="Heiman D."/>
            <person name="Nicol R."/>
            <person name="Nusbaum C."/>
            <person name="Young S."/>
            <person name="Wilkinson J."/>
            <person name="Worley K.C."/>
            <person name="Kovar C.L."/>
            <person name="Muzny D.M."/>
            <person name="Gibbs R.A."/>
            <person name="Cree A."/>
            <person name="Dihn H.H."/>
            <person name="Fowler G."/>
            <person name="Jhangiani S."/>
            <person name="Joshi V."/>
            <person name="Lee S."/>
            <person name="Lewis L.R."/>
            <person name="Nazareth L.V."/>
            <person name="Okwuonu G."/>
            <person name="Santibanez J."/>
            <person name="Warren W.C."/>
            <person name="Mardis E.R."/>
            <person name="Weinstock G.M."/>
            <person name="Wilson R.K."/>
            <person name="Delehaunty K."/>
            <person name="Dooling D."/>
            <person name="Fronik C."/>
            <person name="Fulton L."/>
            <person name="Fulton B."/>
            <person name="Graves T."/>
            <person name="Minx P."/>
            <person name="Sodergren E."/>
            <person name="Birney E."/>
            <person name="Margulies E.H."/>
            <person name="Herrero J."/>
            <person name="Green E.D."/>
            <person name="Haussler D."/>
            <person name="Siepel A."/>
            <person name="Goldman N."/>
            <person name="Pollard K.S."/>
            <person name="Pedersen J.S."/>
            <person name="Lander E.S."/>
            <person name="Kellis M."/>
        </authorList>
    </citation>
    <scope>NUCLEOTIDE SEQUENCE [LARGE SCALE GENOMIC DNA]</scope>
    <source>
        <strain evidence="11">Thorbecke</strain>
    </source>
</reference>
<dbReference type="Bgee" id="ENSOCUG00000011261">
    <property type="expression patterns" value="Expressed in skeletal muscle tissue and 17 other cell types or tissues"/>
</dbReference>
<organism evidence="10 11">
    <name type="scientific">Oryctolagus cuniculus</name>
    <name type="common">Rabbit</name>
    <dbReference type="NCBI Taxonomy" id="9986"/>
    <lineage>
        <taxon>Eukaryota</taxon>
        <taxon>Metazoa</taxon>
        <taxon>Chordata</taxon>
        <taxon>Craniata</taxon>
        <taxon>Vertebrata</taxon>
        <taxon>Euteleostomi</taxon>
        <taxon>Mammalia</taxon>
        <taxon>Eutheria</taxon>
        <taxon>Euarchontoglires</taxon>
        <taxon>Glires</taxon>
        <taxon>Lagomorpha</taxon>
        <taxon>Leporidae</taxon>
        <taxon>Oryctolagus</taxon>
    </lineage>
</organism>
<gene>
    <name evidence="10" type="primary">MLXIP</name>
</gene>
<feature type="compositionally biased region" description="Low complexity" evidence="8">
    <location>
        <begin position="694"/>
        <end position="714"/>
    </location>
</feature>
<protein>
    <submittedName>
        <fullName evidence="10">MLX interacting protein</fullName>
    </submittedName>
</protein>
<evidence type="ECO:0000256" key="7">
    <source>
        <dbReference type="SAM" id="Coils"/>
    </source>
</evidence>
<dbReference type="GO" id="GO:0046983">
    <property type="term" value="F:protein dimerization activity"/>
    <property type="evidence" value="ECO:0007669"/>
    <property type="project" value="InterPro"/>
</dbReference>
<feature type="coiled-coil region" evidence="7">
    <location>
        <begin position="765"/>
        <end position="806"/>
    </location>
</feature>
<dbReference type="RefSeq" id="XP_002722780.1">
    <property type="nucleotide sequence ID" value="XM_002722734.5"/>
</dbReference>
<feature type="region of interest" description="Disordered" evidence="8">
    <location>
        <begin position="81"/>
        <end position="100"/>
    </location>
</feature>
<dbReference type="OMA" id="TEFHSSI"/>
<reference evidence="10" key="3">
    <citation type="submission" date="2025-09" db="UniProtKB">
        <authorList>
            <consortium name="Ensembl"/>
        </authorList>
    </citation>
    <scope>IDENTIFICATION</scope>
    <source>
        <strain evidence="10">Thorbecke</strain>
    </source>
</reference>
<dbReference type="HOGENOM" id="CLU_007471_1_0_1"/>
<keyword evidence="2" id="KW-0597">Phosphoprotein</keyword>
<keyword evidence="6" id="KW-0539">Nucleus</keyword>
<evidence type="ECO:0000256" key="4">
    <source>
        <dbReference type="ARBA" id="ARBA00023125"/>
    </source>
</evidence>
<evidence type="ECO:0000256" key="6">
    <source>
        <dbReference type="ARBA" id="ARBA00023242"/>
    </source>
</evidence>
<name>G1T0Z1_RABIT</name>
<dbReference type="GO" id="GO:0001228">
    <property type="term" value="F:DNA-binding transcription activator activity, RNA polymerase II-specific"/>
    <property type="evidence" value="ECO:0007669"/>
    <property type="project" value="Ensembl"/>
</dbReference>
<dbReference type="SMART" id="SM00353">
    <property type="entry name" value="HLH"/>
    <property type="match status" value="1"/>
</dbReference>
<dbReference type="STRING" id="9986.ENSOCUP00000009698"/>
<dbReference type="AlphaFoldDB" id="G1T0Z1"/>
<dbReference type="PROSITE" id="PS50888">
    <property type="entry name" value="BHLH"/>
    <property type="match status" value="1"/>
</dbReference>
<dbReference type="FunFam" id="4.10.280.10:FF:000028">
    <property type="entry name" value="MLX interacting protein like"/>
    <property type="match status" value="1"/>
</dbReference>
<comment type="subcellular location">
    <subcellularLocation>
        <location evidence="1">Nucleus</location>
    </subcellularLocation>
</comment>
<accession>G1T0Z1</accession>
<dbReference type="eggNOG" id="KOG3582">
    <property type="taxonomic scope" value="Eukaryota"/>
</dbReference>
<evidence type="ECO:0000256" key="2">
    <source>
        <dbReference type="ARBA" id="ARBA00022553"/>
    </source>
</evidence>
<dbReference type="KEGG" id="ocu:100344781"/>
<dbReference type="CTD" id="22877"/>
<dbReference type="InterPro" id="IPR052207">
    <property type="entry name" value="Max-like/E-box_TFs"/>
</dbReference>
<dbReference type="InParanoid" id="G1T0Z1"/>
<feature type="compositionally biased region" description="Acidic residues" evidence="8">
    <location>
        <begin position="27"/>
        <end position="37"/>
    </location>
</feature>
<evidence type="ECO:0000313" key="10">
    <source>
        <dbReference type="Ensembl" id="ENSOCUP00000009698.2"/>
    </source>
</evidence>
<keyword evidence="3" id="KW-0805">Transcription regulation</keyword>
<keyword evidence="7" id="KW-0175">Coiled coil</keyword>
<dbReference type="GO" id="GO:0005634">
    <property type="term" value="C:nucleus"/>
    <property type="evidence" value="ECO:0007669"/>
    <property type="project" value="UniProtKB-SubCell"/>
</dbReference>
<feature type="compositionally biased region" description="Low complexity" evidence="8">
    <location>
        <begin position="44"/>
        <end position="56"/>
    </location>
</feature>
<dbReference type="CDD" id="cd19688">
    <property type="entry name" value="bHLHzip_MLXIP"/>
    <property type="match status" value="1"/>
</dbReference>
<evidence type="ECO:0000259" key="9">
    <source>
        <dbReference type="PROSITE" id="PS50888"/>
    </source>
</evidence>
<feature type="region of interest" description="Disordered" evidence="8">
    <location>
        <begin position="669"/>
        <end position="717"/>
    </location>
</feature>
<keyword evidence="11" id="KW-1185">Reference proteome</keyword>
<dbReference type="PANTHER" id="PTHR15741">
    <property type="entry name" value="BASIC HELIX-LOOP-HELIX ZIP TRANSCRIPTION FACTOR"/>
    <property type="match status" value="1"/>
</dbReference>
<feature type="region of interest" description="Disordered" evidence="8">
    <location>
        <begin position="1"/>
        <end position="71"/>
    </location>
</feature>
<reference evidence="10" key="2">
    <citation type="submission" date="2025-08" db="UniProtKB">
        <authorList>
            <consortium name="Ensembl"/>
        </authorList>
    </citation>
    <scope>IDENTIFICATION</scope>
    <source>
        <strain evidence="10">Thorbecke</strain>
    </source>
</reference>
<keyword evidence="5" id="KW-0804">Transcription</keyword>
<dbReference type="SMR" id="G1T0Z1"/>
<dbReference type="Proteomes" id="UP000001811">
    <property type="component" value="Unplaced"/>
</dbReference>
<dbReference type="Ensembl" id="ENSOCUT00000011267.3">
    <property type="protein sequence ID" value="ENSOCUP00000009698.2"/>
    <property type="gene ID" value="ENSOCUG00000011261.4"/>
</dbReference>
<dbReference type="SUPFAM" id="SSF47459">
    <property type="entry name" value="HLH, helix-loop-helix DNA-binding domain"/>
    <property type="match status" value="1"/>
</dbReference>
<evidence type="ECO:0000256" key="1">
    <source>
        <dbReference type="ARBA" id="ARBA00004123"/>
    </source>
</evidence>
<dbReference type="GeneTree" id="ENSGT00940000158691"/>
<feature type="compositionally biased region" description="Basic and acidic residues" evidence="8">
    <location>
        <begin position="87"/>
        <end position="98"/>
    </location>
</feature>
<feature type="domain" description="BHLH" evidence="9">
    <location>
        <begin position="725"/>
        <end position="775"/>
    </location>
</feature>
<dbReference type="InterPro" id="IPR011598">
    <property type="entry name" value="bHLH_dom"/>
</dbReference>
<dbReference type="GeneID" id="100344781"/>
<proteinExistence type="predicted"/>
<dbReference type="OrthoDB" id="6022628at2759"/>
<keyword evidence="4" id="KW-0238">DNA-binding</keyword>
<dbReference type="InterPro" id="IPR036638">
    <property type="entry name" value="HLH_DNA-bd_sf"/>
</dbReference>
<dbReference type="GO" id="GO:0000978">
    <property type="term" value="F:RNA polymerase II cis-regulatory region sequence-specific DNA binding"/>
    <property type="evidence" value="ECO:0007669"/>
    <property type="project" value="TreeGrafter"/>
</dbReference>
<evidence type="ECO:0000313" key="11">
    <source>
        <dbReference type="Proteomes" id="UP000001811"/>
    </source>
</evidence>
<dbReference type="Gene3D" id="4.10.280.10">
    <property type="entry name" value="Helix-loop-helix DNA-binding domain"/>
    <property type="match status" value="1"/>
</dbReference>
<sequence>MAADVFMYSPRRPRSRVRSVLLKPQVPEDDDDSDTDEPSPPPASGAATPARAHASAAPPPSRAGSGREEPPRRQQIIHSGHFMVSSPHREHPPKKGYDFDTVNKQTCQTYSFGKTSSCHLSIDASLTKLFECMTLAYSGKLVSPKWKNFKGLKLQWRDKIRLNNAIWRAWYMQYLEKRKNPVCHFVTPLDGSVDVDEHRRPEAITTEGKYWKSRIEIVIREYHKWRTYFKKRLQQHKDEDLSSLAQDDDMLYWHKRGDGWKTPVPMEEDPLLDTDMLMSEFSDTLFSTLSSHQPVAWPNPREIAHLGNADMIQPGLIPLQPNLDFMDTFEPFQDLFSSSRSIFGSMLLTPVSAPAPDPNSPPAQGSVLPTTTLPAVNLPDSLIVLPTAPSLDPADGQGCERTSRTGDPFMQPTDFGPSEPQLNVPQPFLPVFTMPLLSPSPAPSPVSPVVPLVPPPATALSPPTPPAFLQPQKLAGASKAPSVITHTASATLTHDASATTFSQSPGLVITAHPPTPSASPCGLALSPVTRPPAVGPPQPCLTFVPPKPVPLTGGRPKQPPKIVPAPKPEPVSLVLKNACIAPAAFPGQSQAVIMTSGPMKREGMLASTVSQSSVVITPAAIARAPPGVAEFHSGILVTDLGRGTSSQPAPVPRLFPSTVQDALVKGEQVPLHGGSPQVPAAGSGRDDPSSGQVSPCASEQSPSPQSPQNSSGKSAGPKTMAALKNRQMKHISAEQKRRFNIKMGFNTLNSLISNNSKLTSRAIMLQKTVEYITKLQQERSQMQEEARRLREQIEELNTTIISCQQLLPATGVPVTVRQCHRMRDMFDEYVKSRTLQNWKFWIFSIIIKPLFESFRGVVSTSSLEELHRTTLSWLDQHCSLPILRPMVLNTLRQLSTTTSILSDPSRLPEQASEAVSRLGQRSGES</sequence>
<feature type="region of interest" description="Disordered" evidence="8">
    <location>
        <begin position="902"/>
        <end position="925"/>
    </location>
</feature>
<evidence type="ECO:0000256" key="5">
    <source>
        <dbReference type="ARBA" id="ARBA00023163"/>
    </source>
</evidence>
<dbReference type="Pfam" id="PF00010">
    <property type="entry name" value="HLH"/>
    <property type="match status" value="1"/>
</dbReference>
<evidence type="ECO:0000256" key="3">
    <source>
        <dbReference type="ARBA" id="ARBA00023015"/>
    </source>
</evidence>
<dbReference type="PaxDb" id="9986-ENSOCUP00000009698"/>
<dbReference type="FunCoup" id="G1T0Z1">
    <property type="interactions" value="1128"/>
</dbReference>
<dbReference type="CDD" id="cd21772">
    <property type="entry name" value="NES2-NLS_MLXIP"/>
    <property type="match status" value="1"/>
</dbReference>
<evidence type="ECO:0000256" key="8">
    <source>
        <dbReference type="SAM" id="MobiDB-lite"/>
    </source>
</evidence>